<name>A0A5Y2Q2U4_SALER</name>
<evidence type="ECO:0000256" key="2">
    <source>
        <dbReference type="ARBA" id="ARBA00023015"/>
    </source>
</evidence>
<comment type="caution">
    <text evidence="7">The sequence shown here is derived from an EMBL/GenBank/DDBJ whole genome shotgun (WGS) entry which is preliminary data.</text>
</comment>
<evidence type="ECO:0000256" key="5">
    <source>
        <dbReference type="ARBA" id="ARBA00023163"/>
    </source>
</evidence>
<dbReference type="AlphaFoldDB" id="A0A5Y2Q2U4"/>
<evidence type="ECO:0000259" key="6">
    <source>
        <dbReference type="PROSITE" id="PS50931"/>
    </source>
</evidence>
<proteinExistence type="inferred from homology"/>
<reference evidence="7" key="1">
    <citation type="submission" date="2019-06" db="EMBL/GenBank/DDBJ databases">
        <authorList>
            <consortium name="NARMS: The National Antimicrobial Resistance Monitoring System"/>
        </authorList>
    </citation>
    <scope>NUCLEOTIDE SEQUENCE</scope>
    <source>
        <strain evidence="7">FSIS11922028</strain>
    </source>
</reference>
<evidence type="ECO:0000313" key="7">
    <source>
        <dbReference type="EMBL" id="ECF4709795.1"/>
    </source>
</evidence>
<comment type="similarity">
    <text evidence="1">Belongs to the LysR transcriptional regulatory family.</text>
</comment>
<dbReference type="EMBL" id="AAILHG010000009">
    <property type="protein sequence ID" value="ECF4709795.1"/>
    <property type="molecule type" value="Genomic_DNA"/>
</dbReference>
<feature type="domain" description="HTH lysR-type" evidence="6">
    <location>
        <begin position="1"/>
        <end position="58"/>
    </location>
</feature>
<evidence type="ECO:0000256" key="4">
    <source>
        <dbReference type="ARBA" id="ARBA00023159"/>
    </source>
</evidence>
<dbReference type="SUPFAM" id="SSF46785">
    <property type="entry name" value="Winged helix' DNA-binding domain"/>
    <property type="match status" value="1"/>
</dbReference>
<accession>A0A5Y2Q2U4</accession>
<dbReference type="InterPro" id="IPR005119">
    <property type="entry name" value="LysR_subst-bd"/>
</dbReference>
<dbReference type="InterPro" id="IPR000847">
    <property type="entry name" value="LysR_HTH_N"/>
</dbReference>
<dbReference type="InterPro" id="IPR036390">
    <property type="entry name" value="WH_DNA-bd_sf"/>
</dbReference>
<dbReference type="InterPro" id="IPR036388">
    <property type="entry name" value="WH-like_DNA-bd_sf"/>
</dbReference>
<dbReference type="Gene3D" id="1.10.10.10">
    <property type="entry name" value="Winged helix-like DNA-binding domain superfamily/Winged helix DNA-binding domain"/>
    <property type="match status" value="1"/>
</dbReference>
<dbReference type="GO" id="GO:0003677">
    <property type="term" value="F:DNA binding"/>
    <property type="evidence" value="ECO:0007669"/>
    <property type="project" value="UniProtKB-KW"/>
</dbReference>
<dbReference type="PROSITE" id="PS50931">
    <property type="entry name" value="HTH_LYSR"/>
    <property type="match status" value="1"/>
</dbReference>
<protein>
    <submittedName>
        <fullName evidence="7">Tricarballylate utilization LysR family transcriptional regulator TcuR</fullName>
    </submittedName>
</protein>
<dbReference type="PANTHER" id="PTHR30293">
    <property type="entry name" value="TRANSCRIPTIONAL REGULATORY PROTEIN NAC-RELATED"/>
    <property type="match status" value="1"/>
</dbReference>
<keyword evidence="2" id="KW-0805">Transcription regulation</keyword>
<keyword evidence="3" id="KW-0238">DNA-binding</keyword>
<organism evidence="7">
    <name type="scientific">Salmonella enterica</name>
    <name type="common">Salmonella choleraesuis</name>
    <dbReference type="NCBI Taxonomy" id="28901"/>
    <lineage>
        <taxon>Bacteria</taxon>
        <taxon>Pseudomonadati</taxon>
        <taxon>Pseudomonadota</taxon>
        <taxon>Gammaproteobacteria</taxon>
        <taxon>Enterobacterales</taxon>
        <taxon>Enterobacteriaceae</taxon>
        <taxon>Salmonella</taxon>
    </lineage>
</organism>
<keyword evidence="5" id="KW-0804">Transcription</keyword>
<dbReference type="RefSeq" id="WP_064034437.1">
    <property type="nucleotide sequence ID" value="NZ_JBPQBF010000020.1"/>
</dbReference>
<dbReference type="Gene3D" id="3.40.190.290">
    <property type="match status" value="1"/>
</dbReference>
<dbReference type="GO" id="GO:0003700">
    <property type="term" value="F:DNA-binding transcription factor activity"/>
    <property type="evidence" value="ECO:0007669"/>
    <property type="project" value="InterPro"/>
</dbReference>
<dbReference type="FunFam" id="1.10.10.10:FF:000001">
    <property type="entry name" value="LysR family transcriptional regulator"/>
    <property type="match status" value="1"/>
</dbReference>
<dbReference type="SUPFAM" id="SSF53850">
    <property type="entry name" value="Periplasmic binding protein-like II"/>
    <property type="match status" value="1"/>
</dbReference>
<sequence>MELRQLRYFVRIIETGSMGSAAQDLDIGVSALSQQMSRLENELAIRLLQRTSRGVTPTNAGLAFYSQAQLALRHADDAILAAREARLSGHVSVGMAPSTASILGIPFIHAMQENYADVRLHVVESLSGNLERMINTRQIDLAVVFLKDKILRWSARPILEEQLFLIGSHALLAALPDNPITPEQLAGIPLIMPSQGHGLRGRLDAVCQEHALNVEIVAEIDGLALLMRAVRDGLGATLQPGAAISHLDNDALRVIGVHNPVLSRPNFLVSLSDDELTPAGLAARVVLTKVMRQLVDAGEWPGATLYAY</sequence>
<evidence type="ECO:0000256" key="3">
    <source>
        <dbReference type="ARBA" id="ARBA00023125"/>
    </source>
</evidence>
<dbReference type="Pfam" id="PF03466">
    <property type="entry name" value="LysR_substrate"/>
    <property type="match status" value="1"/>
</dbReference>
<dbReference type="Pfam" id="PF00126">
    <property type="entry name" value="HTH_1"/>
    <property type="match status" value="1"/>
</dbReference>
<dbReference type="GO" id="GO:2000142">
    <property type="term" value="P:regulation of DNA-templated transcription initiation"/>
    <property type="evidence" value="ECO:0007669"/>
    <property type="project" value="TreeGrafter"/>
</dbReference>
<evidence type="ECO:0000256" key="1">
    <source>
        <dbReference type="ARBA" id="ARBA00009437"/>
    </source>
</evidence>
<gene>
    <name evidence="7" type="primary">tcuR</name>
    <name evidence="7" type="ORF">FK359_06160</name>
</gene>
<keyword evidence="4" id="KW-0010">Activator</keyword>
<dbReference type="PANTHER" id="PTHR30293:SF0">
    <property type="entry name" value="NITROGEN ASSIMILATION REGULATORY PROTEIN NAC"/>
    <property type="match status" value="1"/>
</dbReference>